<protein>
    <submittedName>
        <fullName evidence="3">Uncharacterized protein</fullName>
    </submittedName>
</protein>
<comment type="similarity">
    <text evidence="1 2">Belongs to the enoyl-CoA hydratase/isomerase family.</text>
</comment>
<dbReference type="GO" id="GO:0005777">
    <property type="term" value="C:peroxisome"/>
    <property type="evidence" value="ECO:0007669"/>
    <property type="project" value="TreeGrafter"/>
</dbReference>
<dbReference type="GO" id="GO:0051750">
    <property type="term" value="F:delta(3,5)-delta(2,4)-dienoyl-CoA isomerase activity"/>
    <property type="evidence" value="ECO:0007669"/>
    <property type="project" value="TreeGrafter"/>
</dbReference>
<proteinExistence type="inferred from homology"/>
<dbReference type="Gene3D" id="3.90.226.10">
    <property type="entry name" value="2-enoyl-CoA Hydratase, Chain A, domain 1"/>
    <property type="match status" value="1"/>
</dbReference>
<evidence type="ECO:0000313" key="3">
    <source>
        <dbReference type="EMBL" id="KAI3928835.1"/>
    </source>
</evidence>
<name>A0AAD4XLM4_9MAGN</name>
<sequence length="312" mass="33608">MGKQYRTLEIMQISPNPSVFHLFLNNPSLRNALSVDFYSELPKALTSLDQNPDVNVIILSGYGDHFCSGVDLKSFDSLMMKSQSYAQGRLRERLRREIKSFQDATTAIERCRKPVIAAIHGSCIAGGIDLITACDIRYCTKDAFFCVKEVDLAMNGAFLRLPSIVGYSNAIELALTARKFLGPEAKDLGLVSKVFQSKSALDEGVNAAAEGIAMRSLLAMIGTKESQPKSQRGNRPSPSSEFSYHCRGYTNASSISPVSRELPPSGVVKVNVDAAFNNGNAAAAAVAVDSYGNHLGSGSVCFNTISSNSCRG</sequence>
<dbReference type="SUPFAM" id="SSF52096">
    <property type="entry name" value="ClpP/crotonase"/>
    <property type="match status" value="1"/>
</dbReference>
<gene>
    <name evidence="3" type="ORF">MKW98_024436</name>
</gene>
<dbReference type="CDD" id="cd06558">
    <property type="entry name" value="crotonase-like"/>
    <property type="match status" value="1"/>
</dbReference>
<evidence type="ECO:0000256" key="1">
    <source>
        <dbReference type="ARBA" id="ARBA00005254"/>
    </source>
</evidence>
<accession>A0AAD4XLM4</accession>
<dbReference type="InterPro" id="IPR029045">
    <property type="entry name" value="ClpP/crotonase-like_dom_sf"/>
</dbReference>
<dbReference type="AlphaFoldDB" id="A0AAD4XLM4"/>
<evidence type="ECO:0000313" key="4">
    <source>
        <dbReference type="Proteomes" id="UP001202328"/>
    </source>
</evidence>
<dbReference type="PANTHER" id="PTHR43149:SF1">
    <property type="entry name" value="DELTA(3,5)-DELTA(2,4)-DIENOYL-COA ISOMERASE, MITOCHONDRIAL"/>
    <property type="match status" value="1"/>
</dbReference>
<dbReference type="Pfam" id="PF00378">
    <property type="entry name" value="ECH_1"/>
    <property type="match status" value="1"/>
</dbReference>
<dbReference type="InterPro" id="IPR001753">
    <property type="entry name" value="Enoyl-CoA_hydra/iso"/>
</dbReference>
<dbReference type="PROSITE" id="PS00166">
    <property type="entry name" value="ENOYL_COA_HYDRATASE"/>
    <property type="match status" value="1"/>
</dbReference>
<dbReference type="InterPro" id="IPR018376">
    <property type="entry name" value="Enoyl-CoA_hyd/isom_CS"/>
</dbReference>
<evidence type="ECO:0000256" key="2">
    <source>
        <dbReference type="RuleBase" id="RU003707"/>
    </source>
</evidence>
<organism evidence="3 4">
    <name type="scientific">Papaver atlanticum</name>
    <dbReference type="NCBI Taxonomy" id="357466"/>
    <lineage>
        <taxon>Eukaryota</taxon>
        <taxon>Viridiplantae</taxon>
        <taxon>Streptophyta</taxon>
        <taxon>Embryophyta</taxon>
        <taxon>Tracheophyta</taxon>
        <taxon>Spermatophyta</taxon>
        <taxon>Magnoliopsida</taxon>
        <taxon>Ranunculales</taxon>
        <taxon>Papaveraceae</taxon>
        <taxon>Papaveroideae</taxon>
        <taxon>Papaver</taxon>
    </lineage>
</organism>
<dbReference type="EMBL" id="JAJJMB010007708">
    <property type="protein sequence ID" value="KAI3928835.1"/>
    <property type="molecule type" value="Genomic_DNA"/>
</dbReference>
<dbReference type="PANTHER" id="PTHR43149">
    <property type="entry name" value="ENOYL-COA HYDRATASE"/>
    <property type="match status" value="1"/>
</dbReference>
<dbReference type="Proteomes" id="UP001202328">
    <property type="component" value="Unassembled WGS sequence"/>
</dbReference>
<keyword evidence="4" id="KW-1185">Reference proteome</keyword>
<dbReference type="InterPro" id="IPR045002">
    <property type="entry name" value="Ech1-like"/>
</dbReference>
<comment type="caution">
    <text evidence="3">The sequence shown here is derived from an EMBL/GenBank/DDBJ whole genome shotgun (WGS) entry which is preliminary data.</text>
</comment>
<reference evidence="3" key="1">
    <citation type="submission" date="2022-04" db="EMBL/GenBank/DDBJ databases">
        <title>A functionally conserved STORR gene fusion in Papaver species that diverged 16.8 million years ago.</title>
        <authorList>
            <person name="Catania T."/>
        </authorList>
    </citation>
    <scope>NUCLEOTIDE SEQUENCE</scope>
    <source>
        <strain evidence="3">S-188037</strain>
    </source>
</reference>